<dbReference type="Pfam" id="PF11392">
    <property type="entry name" value="AllH"/>
    <property type="match status" value="1"/>
</dbReference>
<evidence type="ECO:0008006" key="2">
    <source>
        <dbReference type="Google" id="ProtNLM"/>
    </source>
</evidence>
<accession>A0A075HDF2</accession>
<sequence>MKSVLDFEIATIGKSALNFIESYSEGDTIGETVKVFENTVYLKTTADDLICLTSKDVKAPINLNLDSSVNFLKLDCINKKAIRTPNGLKLETIGFDTKDSKIYPITKDHEIKAGLRNRILFSVDEINLFAAPGSILDKHSPFFNELSDSIRFISESAQKRDLVKLSDQLSSIVGLGNGFTPSGDDFIVGFLFCLDRILLCSNHKDAKFVILGNTNWASRKFIDYSQNGIAIEPLEMFVNFLLSGENETKFPLMDLIQVGKSSGIDASIGAIIATVFVFDNDFRNLILTKLNFLK</sequence>
<dbReference type="AlphaFoldDB" id="A0A075HDF2"/>
<dbReference type="InterPro" id="IPR021530">
    <property type="entry name" value="AllH-like"/>
</dbReference>
<organism evidence="1">
    <name type="scientific">uncultured marine thaumarchaeote KM3_67_E04</name>
    <dbReference type="NCBI Taxonomy" id="1456236"/>
    <lineage>
        <taxon>Archaea</taxon>
        <taxon>Nitrososphaerota</taxon>
        <taxon>environmental samples</taxon>
    </lineage>
</organism>
<protein>
    <recommendedName>
        <fullName evidence="2">DUF2877 domain-containing protein</fullName>
    </recommendedName>
</protein>
<proteinExistence type="predicted"/>
<name>A0A075HDF2_9ARCH</name>
<dbReference type="EMBL" id="KF901004">
    <property type="protein sequence ID" value="AIF14561.1"/>
    <property type="molecule type" value="Genomic_DNA"/>
</dbReference>
<reference evidence="1" key="1">
    <citation type="journal article" date="2014" name="Genome Biol. Evol.">
        <title>Pangenome evidence for extensive interdomain horizontal transfer affecting lineage core and shell genes in uncultured planktonic thaumarchaeota and euryarchaeota.</title>
        <authorList>
            <person name="Deschamps P."/>
            <person name="Zivanovic Y."/>
            <person name="Moreira D."/>
            <person name="Rodriguez-Valera F."/>
            <person name="Lopez-Garcia P."/>
        </authorList>
    </citation>
    <scope>NUCLEOTIDE SEQUENCE</scope>
</reference>
<evidence type="ECO:0000313" key="1">
    <source>
        <dbReference type="EMBL" id="AIF14561.1"/>
    </source>
</evidence>